<dbReference type="InterPro" id="IPR041522">
    <property type="entry name" value="CdaR_GGDEF"/>
</dbReference>
<dbReference type="Proteomes" id="UP000092578">
    <property type="component" value="Unassembled WGS sequence"/>
</dbReference>
<evidence type="ECO:0000256" key="1">
    <source>
        <dbReference type="ARBA" id="ARBA00006754"/>
    </source>
</evidence>
<accession>A0A1B9B6N7</accession>
<dbReference type="Gene3D" id="1.10.10.2840">
    <property type="entry name" value="PucR C-terminal helix-turn-helix domain"/>
    <property type="match status" value="1"/>
</dbReference>
<dbReference type="Gene3D" id="3.30.1380.20">
    <property type="entry name" value="Trafficking protein particle complex subunit 3"/>
    <property type="match status" value="1"/>
</dbReference>
<dbReference type="InterPro" id="IPR010523">
    <property type="entry name" value="XylR_N"/>
</dbReference>
<dbReference type="InterPro" id="IPR025736">
    <property type="entry name" value="PucR_C-HTH_dom"/>
</dbReference>
<dbReference type="RefSeq" id="WP_065409852.1">
    <property type="nucleotide sequence ID" value="NZ_MAYT01000006.1"/>
</dbReference>
<comment type="similarity">
    <text evidence="1">Belongs to the CdaR family.</text>
</comment>
<reference evidence="4" key="1">
    <citation type="submission" date="2016-05" db="EMBL/GenBank/DDBJ databases">
        <authorList>
            <person name="Liu B."/>
            <person name="Wang J."/>
            <person name="Zhu Y."/>
            <person name="Liu G."/>
            <person name="Chen Q."/>
            <person name="Chen Z."/>
            <person name="Lan J."/>
            <person name="Che J."/>
            <person name="Ge C."/>
            <person name="Shi H."/>
            <person name="Pan Z."/>
            <person name="Liu X."/>
        </authorList>
    </citation>
    <scope>NUCLEOTIDE SEQUENCE [LARGE SCALE GENOMIC DNA]</scope>
    <source>
        <strain evidence="4">FJAT-27215</strain>
    </source>
</reference>
<protein>
    <recommendedName>
        <fullName evidence="2">4-vinyl reductase 4VR domain-containing protein</fullName>
    </recommendedName>
</protein>
<dbReference type="SUPFAM" id="SSF111126">
    <property type="entry name" value="Ligand-binding domain in the NO signalling and Golgi transport"/>
    <property type="match status" value="1"/>
</dbReference>
<name>A0A1B9B6N7_9BACI</name>
<dbReference type="PANTHER" id="PTHR33744:SF1">
    <property type="entry name" value="DNA-BINDING TRANSCRIPTIONAL ACTIVATOR ADER"/>
    <property type="match status" value="1"/>
</dbReference>
<dbReference type="InterPro" id="IPR051448">
    <property type="entry name" value="CdaR-like_regulators"/>
</dbReference>
<dbReference type="InterPro" id="IPR042070">
    <property type="entry name" value="PucR_C-HTH_sf"/>
</dbReference>
<dbReference type="SMART" id="SM00989">
    <property type="entry name" value="V4R"/>
    <property type="match status" value="1"/>
</dbReference>
<sequence>MSNQIFSETSLHLSEREGVIQLDDERIVLTSAAVFGTLRKDLAENIGTERMKGFLIRYGWNLGVNDAKRALKKDFSSIQEVLKQGSIFHALKGYTKAKTTKFQIHLRPNEQVKDVHVEGTWFSSYEAEENIRQFGREKLPVCHTLIGYASGYYSTVCGHTIIFKEVACQGMGDPVCRYIGKSLHRWQGEVDEELHYYENKTIVKELEVTYNLLLEERNNLEKTAMIHERLTEEIINGKDLQSIAAAVYETTGCPLVIENPQFEKLACAGLTDEEYEKIEADFKEILQHSEAEGKIKKTKKLTAGQHQRLVTPIRLQKKVFGYCSFIYESSISEFPKVDSMILERAAAVCSLYLLNEKTSFEAMERMKGYFLEQVLNGYFSSKQEILKRGRYMNMDLNLPFRIIVLTHQSKQNDMANELFFYEQLTETILHYFKHQKLQLITGQRGGDIILLVQMDASTAEDKLQELCSRLIDHLNGSYPACLFRIGVSTKGRQIEQAATFYKEAAMSLKIGAYKEPITFFEELGVTGILLSSQDTEAIKQKACYLLGPLFESEGAKKNELMKTLYIFLMNGGNLEKTMQDLALSMSGLRYRVEKIESLLGKDLRDPQVSYELLLTLKALIVAGEITI</sequence>
<dbReference type="Pfam" id="PF13556">
    <property type="entry name" value="HTH_30"/>
    <property type="match status" value="1"/>
</dbReference>
<comment type="caution">
    <text evidence="3">The sequence shown here is derived from an EMBL/GenBank/DDBJ whole genome shotgun (WGS) entry which is preliminary data.</text>
</comment>
<dbReference type="InterPro" id="IPR004096">
    <property type="entry name" value="V4R"/>
</dbReference>
<dbReference type="Pfam" id="PF17853">
    <property type="entry name" value="GGDEF_2"/>
    <property type="match status" value="1"/>
</dbReference>
<dbReference type="AlphaFoldDB" id="A0A1B9B6N7"/>
<dbReference type="EMBL" id="MAYT01000006">
    <property type="protein sequence ID" value="OCA91733.1"/>
    <property type="molecule type" value="Genomic_DNA"/>
</dbReference>
<gene>
    <name evidence="3" type="ORF">A8F95_20170</name>
</gene>
<proteinExistence type="inferred from homology"/>
<evidence type="ECO:0000313" key="3">
    <source>
        <dbReference type="EMBL" id="OCA91733.1"/>
    </source>
</evidence>
<dbReference type="Pfam" id="PF06505">
    <property type="entry name" value="XylR_N"/>
    <property type="match status" value="1"/>
</dbReference>
<dbReference type="PANTHER" id="PTHR33744">
    <property type="entry name" value="CARBOHYDRATE DIACID REGULATOR"/>
    <property type="match status" value="1"/>
</dbReference>
<keyword evidence="4" id="KW-1185">Reference proteome</keyword>
<organism evidence="3 4">
    <name type="scientific">Pseudobacillus wudalianchiensis</name>
    <dbReference type="NCBI Taxonomy" id="1743143"/>
    <lineage>
        <taxon>Bacteria</taxon>
        <taxon>Bacillati</taxon>
        <taxon>Bacillota</taxon>
        <taxon>Bacilli</taxon>
        <taxon>Bacillales</taxon>
        <taxon>Bacillaceae</taxon>
        <taxon>Pseudobacillus</taxon>
    </lineage>
</organism>
<dbReference type="Pfam" id="PF02830">
    <property type="entry name" value="V4R"/>
    <property type="match status" value="1"/>
</dbReference>
<evidence type="ECO:0000259" key="2">
    <source>
        <dbReference type="SMART" id="SM00989"/>
    </source>
</evidence>
<feature type="domain" description="4-vinyl reductase 4VR" evidence="2">
    <location>
        <begin position="120"/>
        <end position="182"/>
    </location>
</feature>
<dbReference type="InterPro" id="IPR024096">
    <property type="entry name" value="NO_sig/Golgi_transp_ligand-bd"/>
</dbReference>
<evidence type="ECO:0000313" key="4">
    <source>
        <dbReference type="Proteomes" id="UP000092578"/>
    </source>
</evidence>